<keyword evidence="1" id="KW-0472">Membrane</keyword>
<keyword evidence="1" id="KW-0812">Transmembrane</keyword>
<protein>
    <submittedName>
        <fullName evidence="3">Autotransporter domain-containing protein</fullName>
    </submittedName>
</protein>
<reference evidence="4" key="1">
    <citation type="journal article" date="2018" name="MSphere">
        <title>Fusobacterium Genomics Using MinION and Illumina Sequencing Enables Genome Completion and Correction.</title>
        <authorList>
            <person name="Todd S.M."/>
            <person name="Settlage R.E."/>
            <person name="Lahmers K.K."/>
            <person name="Slade D.J."/>
        </authorList>
    </citation>
    <scope>NUCLEOTIDE SEQUENCE [LARGE SCALE GENOMIC DNA]</scope>
    <source>
        <strain evidence="4">ATCC 27725</strain>
    </source>
</reference>
<feature type="transmembrane region" description="Helical" evidence="1">
    <location>
        <begin position="20"/>
        <end position="40"/>
    </location>
</feature>
<dbReference type="Gene3D" id="2.40.128.130">
    <property type="entry name" value="Autotransporter beta-domain"/>
    <property type="match status" value="1"/>
</dbReference>
<dbReference type="RefSeq" id="WP_005947940.1">
    <property type="nucleotide sequence ID" value="NZ_CP028103.1"/>
</dbReference>
<dbReference type="EMBL" id="CP028103">
    <property type="protein sequence ID" value="AVQ31623.1"/>
    <property type="molecule type" value="Genomic_DNA"/>
</dbReference>
<keyword evidence="1" id="KW-1133">Transmembrane helix</keyword>
<dbReference type="Proteomes" id="UP000241238">
    <property type="component" value="Chromosome"/>
</dbReference>
<dbReference type="SMART" id="SM00869">
    <property type="entry name" value="Autotransporter"/>
    <property type="match status" value="1"/>
</dbReference>
<dbReference type="InterPro" id="IPR036709">
    <property type="entry name" value="Autotransporte_beta_dom_sf"/>
</dbReference>
<keyword evidence="4" id="KW-1185">Reference proteome</keyword>
<dbReference type="Pfam" id="PF03797">
    <property type="entry name" value="Autotransporter"/>
    <property type="match status" value="1"/>
</dbReference>
<organism evidence="3 4">
    <name type="scientific">Fusobacterium varium ATCC 27725</name>
    <dbReference type="NCBI Taxonomy" id="469618"/>
    <lineage>
        <taxon>Bacteria</taxon>
        <taxon>Fusobacteriati</taxon>
        <taxon>Fusobacteriota</taxon>
        <taxon>Fusobacteriia</taxon>
        <taxon>Fusobacteriales</taxon>
        <taxon>Fusobacteriaceae</taxon>
        <taxon>Fusobacterium</taxon>
    </lineage>
</organism>
<dbReference type="InterPro" id="IPR005546">
    <property type="entry name" value="Autotransporte_beta"/>
</dbReference>
<evidence type="ECO:0000259" key="2">
    <source>
        <dbReference type="PROSITE" id="PS51208"/>
    </source>
</evidence>
<evidence type="ECO:0000256" key="1">
    <source>
        <dbReference type="SAM" id="Phobius"/>
    </source>
</evidence>
<evidence type="ECO:0000313" key="4">
    <source>
        <dbReference type="Proteomes" id="UP000241238"/>
    </source>
</evidence>
<accession>A0ABM6U5P4</accession>
<gene>
    <name evidence="3" type="ORF">C4N18_10525</name>
</gene>
<dbReference type="SUPFAM" id="SSF103515">
    <property type="entry name" value="Autotransporter"/>
    <property type="match status" value="1"/>
</dbReference>
<dbReference type="GeneID" id="77468427"/>
<dbReference type="PROSITE" id="PS51208">
    <property type="entry name" value="AUTOTRANSPORTER"/>
    <property type="match status" value="1"/>
</dbReference>
<name>A0ABM6U5P4_FUSVA</name>
<sequence>MISNFSEVEKSLKRCLKEKVSITAATVVGFLIAGTVAFGGEPTNVTFTTKSEGKVTVQVGSGGVNDVNGATNFISVGQYETLLGEGEGKNEELAKLLTVETDENGVTTFASAVNEGGDTPLGTVKATATTDGALTLIKTEKDYKSIISELTIEATGFDADNTATAMEATNSGDKVTNAGEITVNEHAVGMVAGAGATAVNNAKTDKTAGITVNADAGEANTAIGMLADGDKATATNNGKIDAQKGIGMLAKNGATIENSAGATIEAGNEDTSAGTGMLVTENGTATNNGTINVNYTGSIGMSTTTVADSTTTLTNNGTIDVKAGTGISVAGAGGAKVTFGAAGKIEVVDARGNIGININGTAKTSNTTITGGTIELKGAGTGINIAGAGTTTVTGGTIELKGAGTGINAKGNVTLKDIAITLSDGATGTGIVYAGGDTEAEAEISTRDIDIKAAGKGIEATMSKVAKSTLNITTGIISTVEGATGIKITGTELEELSDGETPTTATVTTTLGKTKGTGVEVTGKANNIINVTLQDTQTPTSKTPISIAKGIDVTSNGEGGIINIDVKQSNLQVTGTGNLVNIGAVGGTTNVDINQNVELVGTGNLVNVGAITGTTNVNINKDIKVATEGTGNIVKAGAITGTLNINLNVGDKNTTSKSLNVAEGNTALNLANVSDGTTFVKNTGNVTIEGNGTLVKGNDTNTISLSNQGLINVSTVDTSNKEKSSHISSGEKVNVANYGTIDLSSSGITVEEFIENAGETAKEKTALDQLTIDEVKTALKTLGVINTGAEGTFSSVGYIRFKNGELFTTAKALSGSQTVEGLSSALNQEGSDRAFAIAKDGNFTLNSAGENEKLENVQFSLDGTMKISGTAATPVNIDNSNVERQVYITGNGKLEVENNAILNYSGNISADNINTAEAAIAITDTGTLTLANGALNMVAPESKTALLSEPANRVGIELTGAGTTELDNYTVNADIKGKLDGSNLQGTLSAKGKSRITGNVTDISKIEVTDNGMLTFGADSKIESGATSGTTATTIDLANGNMGVEIGEKGKNVLYNTTVGDIAFNNLVANTPQDAKSGKIVLLTNALTENTEFNLGKHKLEQGAVVANGDIYYNITQGNGGIWNAIFNKDGLIDKTGYKYMELNDMYVATQSIHDLLSADIDLRVAQLDDLYSNNIYSETVKMSLDTLKMNEDAVLSLNVRPKQGEYTAQGKFLFTNTDYDRDGVVRDYKVETKNTGLLGAMEYGLTDTSSVGFAFSGTKQDLDMKNGASADGDAFYFGLYRNDKFNNIDLTTGLGYMIDRVDAKNFTGKDKFDSTAFSGYVQGKYNYAIGENLTLSPKARLTVTRFQQDSINNGRMKQEEVKDTMADVELGVEIKKGIALETGRMNLLAGASFTTNVAGKDDDYYKVSFISRAGNEGDSTKVKGANLEKNSLKLNIGADVELTNGVFYNGGLSYEFDDEDRDSIGVTLGAGYKF</sequence>
<evidence type="ECO:0000313" key="3">
    <source>
        <dbReference type="EMBL" id="AVQ31623.1"/>
    </source>
</evidence>
<proteinExistence type="predicted"/>
<feature type="domain" description="Autotransporter" evidence="2">
    <location>
        <begin position="1202"/>
        <end position="1475"/>
    </location>
</feature>